<evidence type="ECO:0000313" key="4">
    <source>
        <dbReference type="Proteomes" id="UP000220691"/>
    </source>
</evidence>
<dbReference type="Proteomes" id="UP000220691">
    <property type="component" value="Unassembled WGS sequence"/>
</dbReference>
<dbReference type="InterPro" id="IPR000163">
    <property type="entry name" value="Prohibitin"/>
</dbReference>
<feature type="domain" description="Band 7" evidence="2">
    <location>
        <begin position="32"/>
        <end position="198"/>
    </location>
</feature>
<gene>
    <name evidence="3" type="ORF">CN553_12585</name>
</gene>
<dbReference type="EMBL" id="NUAN01000071">
    <property type="protein sequence ID" value="PEN97867.1"/>
    <property type="molecule type" value="Genomic_DNA"/>
</dbReference>
<dbReference type="SMART" id="SM00244">
    <property type="entry name" value="PHB"/>
    <property type="match status" value="1"/>
</dbReference>
<name>A0A9X6UBZ8_BACCE</name>
<sequence length="284" mass="31414">MFNEKAKSSVAKKVGAVVIAGGILVGGIVTAMSVSVINQGHAGVIYSRSSGVQDETLRDGWHMVSPFKRVTEYPIATSTVDVDTFKAQTKDGKALEVSMSYDYSNDLDKLPYIYTKFRGQKPESIEETWLQKRIKKATLNVFSQYSVLDVFQKQGEINEKIEKEFKSMVSKHGFEVDSVTVNSPDPDKKTRQAIQGVVDAQQELEKSEIKKKQAIVDADKKVEEARGEAEAERVKAEGTAKANELLRQSLTPEVIQNKTIEKWDGKLPQVTGGSTPMITVPQAK</sequence>
<dbReference type="AlphaFoldDB" id="A0A9X6UBZ8"/>
<dbReference type="InterPro" id="IPR001107">
    <property type="entry name" value="Band_7"/>
</dbReference>
<dbReference type="SUPFAM" id="SSF117892">
    <property type="entry name" value="Band 7/SPFH domain"/>
    <property type="match status" value="1"/>
</dbReference>
<feature type="coiled-coil region" evidence="1">
    <location>
        <begin position="197"/>
        <end position="235"/>
    </location>
</feature>
<dbReference type="PANTHER" id="PTHR23222:SF0">
    <property type="entry name" value="PROHIBITIN 1"/>
    <property type="match status" value="1"/>
</dbReference>
<accession>A0A9X6UBZ8</accession>
<evidence type="ECO:0000259" key="2">
    <source>
        <dbReference type="SMART" id="SM00244"/>
    </source>
</evidence>
<evidence type="ECO:0000256" key="1">
    <source>
        <dbReference type="SAM" id="Coils"/>
    </source>
</evidence>
<dbReference type="GO" id="GO:0016020">
    <property type="term" value="C:membrane"/>
    <property type="evidence" value="ECO:0007669"/>
    <property type="project" value="InterPro"/>
</dbReference>
<evidence type="ECO:0000313" key="3">
    <source>
        <dbReference type="EMBL" id="PEN97867.1"/>
    </source>
</evidence>
<dbReference type="RefSeq" id="WP_016085009.1">
    <property type="nucleotide sequence ID" value="NZ_NUAN01000071.1"/>
</dbReference>
<comment type="caution">
    <text evidence="3">The sequence shown here is derived from an EMBL/GenBank/DDBJ whole genome shotgun (WGS) entry which is preliminary data.</text>
</comment>
<keyword evidence="1" id="KW-0175">Coiled coil</keyword>
<protein>
    <recommendedName>
        <fullName evidence="2">Band 7 domain-containing protein</fullName>
    </recommendedName>
</protein>
<dbReference type="PANTHER" id="PTHR23222">
    <property type="entry name" value="PROHIBITIN"/>
    <property type="match status" value="1"/>
</dbReference>
<reference evidence="3 4" key="1">
    <citation type="submission" date="2017-09" db="EMBL/GenBank/DDBJ databases">
        <title>Large-scale bioinformatics analysis of Bacillus genomes uncovers conserved roles of natural products in bacterial physiology.</title>
        <authorList>
            <consortium name="Agbiome Team Llc"/>
            <person name="Bleich R.M."/>
            <person name="Kirk G.J."/>
            <person name="Santa Maria K.C."/>
            <person name="Allen S.E."/>
            <person name="Farag S."/>
            <person name="Shank E.A."/>
            <person name="Bowers A."/>
        </authorList>
    </citation>
    <scope>NUCLEOTIDE SEQUENCE [LARGE SCALE GENOMIC DNA]</scope>
    <source>
        <strain evidence="3 4">AFS027647</strain>
    </source>
</reference>
<dbReference type="Pfam" id="PF01145">
    <property type="entry name" value="Band_7"/>
    <property type="match status" value="1"/>
</dbReference>
<proteinExistence type="predicted"/>
<organism evidence="3 4">
    <name type="scientific">Bacillus cereus</name>
    <dbReference type="NCBI Taxonomy" id="1396"/>
    <lineage>
        <taxon>Bacteria</taxon>
        <taxon>Bacillati</taxon>
        <taxon>Bacillota</taxon>
        <taxon>Bacilli</taxon>
        <taxon>Bacillales</taxon>
        <taxon>Bacillaceae</taxon>
        <taxon>Bacillus</taxon>
        <taxon>Bacillus cereus group</taxon>
    </lineage>
</organism>
<dbReference type="InterPro" id="IPR036013">
    <property type="entry name" value="Band_7/SPFH_dom_sf"/>
</dbReference>
<dbReference type="CDD" id="cd03401">
    <property type="entry name" value="SPFH_prohibitin"/>
    <property type="match status" value="1"/>
</dbReference>
<dbReference type="Gene3D" id="3.30.479.30">
    <property type="entry name" value="Band 7 domain"/>
    <property type="match status" value="1"/>
</dbReference>